<keyword evidence="2" id="KW-0812">Transmembrane</keyword>
<sequence length="417" mass="48679">MEVTELNLDEQDIISIGESDLNTFTDDQFSFFIRPDDYENYSNGFDLYLDENDDNNNLLLNEITTDKDTKHSQIDDSNSADDSNTDNSFVDPNGIEIETNNHAVVNYTKLSYTAVEKGIDKYYFDPFHKLSSSLDIIACYLKGQKILYMESKYHSEYQLNLLMLPAIALSTIATVFSGFDVCENNYSLVLASINATIVFLLSLVTYLKLDAASEAHRICAHQYDKLQSNVEFISGSVLLFKNQNNDIENNCSNNTYCDVEKDIMEKLKQVQKKIGEIKETNTFIIPRVIRYRYPIIYHTNIFTLIKRIDDYRRKMIVSLKNVKNDIRYLNALQSHYHYQLPDKDQKKIEQLYEKKKAIMKEILRLKSAYNVIDQIFKQEMNNAELDKSWKCLFRKKKVDPENLNYFVSNLMDPFHDD</sequence>
<evidence type="ECO:0000313" key="3">
    <source>
        <dbReference type="EMBL" id="QHS84266.1"/>
    </source>
</evidence>
<protein>
    <submittedName>
        <fullName evidence="3">Uncharacterized protein</fullName>
    </submittedName>
</protein>
<proteinExistence type="predicted"/>
<keyword evidence="2" id="KW-1133">Transmembrane helix</keyword>
<feature type="region of interest" description="Disordered" evidence="1">
    <location>
        <begin position="69"/>
        <end position="90"/>
    </location>
</feature>
<dbReference type="AlphaFoldDB" id="A0A6C0AXL1"/>
<accession>A0A6C0AXL1</accession>
<name>A0A6C0AXL1_9ZZZZ</name>
<reference evidence="3" key="1">
    <citation type="journal article" date="2020" name="Nature">
        <title>Giant virus diversity and host interactions through global metagenomics.</title>
        <authorList>
            <person name="Schulz F."/>
            <person name="Roux S."/>
            <person name="Paez-Espino D."/>
            <person name="Jungbluth S."/>
            <person name="Walsh D.A."/>
            <person name="Denef V.J."/>
            <person name="McMahon K.D."/>
            <person name="Konstantinidis K.T."/>
            <person name="Eloe-Fadrosh E.A."/>
            <person name="Kyrpides N.C."/>
            <person name="Woyke T."/>
        </authorList>
    </citation>
    <scope>NUCLEOTIDE SEQUENCE</scope>
    <source>
        <strain evidence="3">GVMAG-S-ERX555965-48</strain>
    </source>
</reference>
<evidence type="ECO:0000256" key="1">
    <source>
        <dbReference type="SAM" id="MobiDB-lite"/>
    </source>
</evidence>
<keyword evidence="2" id="KW-0472">Membrane</keyword>
<feature type="transmembrane region" description="Helical" evidence="2">
    <location>
        <begin position="185"/>
        <end position="207"/>
    </location>
</feature>
<organism evidence="3">
    <name type="scientific">viral metagenome</name>
    <dbReference type="NCBI Taxonomy" id="1070528"/>
    <lineage>
        <taxon>unclassified sequences</taxon>
        <taxon>metagenomes</taxon>
        <taxon>organismal metagenomes</taxon>
    </lineage>
</organism>
<evidence type="ECO:0000256" key="2">
    <source>
        <dbReference type="SAM" id="Phobius"/>
    </source>
</evidence>
<feature type="transmembrane region" description="Helical" evidence="2">
    <location>
        <begin position="159"/>
        <end position="179"/>
    </location>
</feature>
<feature type="compositionally biased region" description="Low complexity" evidence="1">
    <location>
        <begin position="75"/>
        <end position="88"/>
    </location>
</feature>
<dbReference type="EMBL" id="MN738776">
    <property type="protein sequence ID" value="QHS84266.1"/>
    <property type="molecule type" value="Genomic_DNA"/>
</dbReference>